<evidence type="ECO:0000313" key="2">
    <source>
        <dbReference type="Proteomes" id="UP000324222"/>
    </source>
</evidence>
<proteinExistence type="predicted"/>
<accession>A0A5B7HRL9</accession>
<name>A0A5B7HRL9_PORTR</name>
<evidence type="ECO:0000313" key="1">
    <source>
        <dbReference type="EMBL" id="MPC72409.1"/>
    </source>
</evidence>
<dbReference type="EMBL" id="VSRR010034708">
    <property type="protein sequence ID" value="MPC72409.1"/>
    <property type="molecule type" value="Genomic_DNA"/>
</dbReference>
<protein>
    <submittedName>
        <fullName evidence="1">Uncharacterized protein</fullName>
    </submittedName>
</protein>
<comment type="caution">
    <text evidence="1">The sequence shown here is derived from an EMBL/GenBank/DDBJ whole genome shotgun (WGS) entry which is preliminary data.</text>
</comment>
<sequence>MTAGYQVLSPIATNIIINFTHCSPCHPLLTHLARLSGYSGCFGPRGISDGRAGFTITLAVTTERLRSSVQASGLGATPRCCWARTRQSVSVQWSRAIRKRMQ</sequence>
<keyword evidence="2" id="KW-1185">Reference proteome</keyword>
<gene>
    <name evidence="1" type="ORF">E2C01_066714</name>
</gene>
<reference evidence="1 2" key="1">
    <citation type="submission" date="2019-05" db="EMBL/GenBank/DDBJ databases">
        <title>Another draft genome of Portunus trituberculatus and its Hox gene families provides insights of decapod evolution.</title>
        <authorList>
            <person name="Jeong J.-H."/>
            <person name="Song I."/>
            <person name="Kim S."/>
            <person name="Choi T."/>
            <person name="Kim D."/>
            <person name="Ryu S."/>
            <person name="Kim W."/>
        </authorList>
    </citation>
    <scope>NUCLEOTIDE SEQUENCE [LARGE SCALE GENOMIC DNA]</scope>
    <source>
        <tissue evidence="1">Muscle</tissue>
    </source>
</reference>
<dbReference type="AlphaFoldDB" id="A0A5B7HRL9"/>
<organism evidence="1 2">
    <name type="scientific">Portunus trituberculatus</name>
    <name type="common">Swimming crab</name>
    <name type="synonym">Neptunus trituberculatus</name>
    <dbReference type="NCBI Taxonomy" id="210409"/>
    <lineage>
        <taxon>Eukaryota</taxon>
        <taxon>Metazoa</taxon>
        <taxon>Ecdysozoa</taxon>
        <taxon>Arthropoda</taxon>
        <taxon>Crustacea</taxon>
        <taxon>Multicrustacea</taxon>
        <taxon>Malacostraca</taxon>
        <taxon>Eumalacostraca</taxon>
        <taxon>Eucarida</taxon>
        <taxon>Decapoda</taxon>
        <taxon>Pleocyemata</taxon>
        <taxon>Brachyura</taxon>
        <taxon>Eubrachyura</taxon>
        <taxon>Portunoidea</taxon>
        <taxon>Portunidae</taxon>
        <taxon>Portuninae</taxon>
        <taxon>Portunus</taxon>
    </lineage>
</organism>
<dbReference type="Proteomes" id="UP000324222">
    <property type="component" value="Unassembled WGS sequence"/>
</dbReference>